<protein>
    <submittedName>
        <fullName evidence="2">DUF5799 family protein</fullName>
    </submittedName>
</protein>
<dbReference type="RefSeq" id="WP_276237133.1">
    <property type="nucleotide sequence ID" value="NZ_CP119989.1"/>
</dbReference>
<keyword evidence="3" id="KW-1185">Reference proteome</keyword>
<dbReference type="Pfam" id="PF19113">
    <property type="entry name" value="DUF5799"/>
    <property type="match status" value="1"/>
</dbReference>
<proteinExistence type="predicted"/>
<accession>A0ABD5WY74</accession>
<name>A0ABD5WY74_9EURY</name>
<gene>
    <name evidence="2" type="ORF">ACFQKD_13720</name>
</gene>
<feature type="region of interest" description="Disordered" evidence="1">
    <location>
        <begin position="75"/>
        <end position="94"/>
    </location>
</feature>
<sequence length="154" mass="16615">MSNWTDAIVGERMAVDREFNQRIQQSQFSNQQWGLIMTATEFEIEAADDPEAARIVADTSKLPQIMPELDNISQQMGAMAGGGDPSGGASDGVFGGIIDDIKNLLGSGGGGGGSGVDHEQLAAAEQLTQEYAEELQRHLENKGRFEQVRLAYQE</sequence>
<feature type="compositionally biased region" description="Gly residues" evidence="1">
    <location>
        <begin position="79"/>
        <end position="94"/>
    </location>
</feature>
<organism evidence="2 3">
    <name type="scientific">Halobaculum marinum</name>
    <dbReference type="NCBI Taxonomy" id="3031996"/>
    <lineage>
        <taxon>Archaea</taxon>
        <taxon>Methanobacteriati</taxon>
        <taxon>Methanobacteriota</taxon>
        <taxon>Stenosarchaea group</taxon>
        <taxon>Halobacteria</taxon>
        <taxon>Halobacteriales</taxon>
        <taxon>Haloferacaceae</taxon>
        <taxon>Halobaculum</taxon>
    </lineage>
</organism>
<dbReference type="EMBL" id="JBHTAG010000003">
    <property type="protein sequence ID" value="MFC7098365.1"/>
    <property type="molecule type" value="Genomic_DNA"/>
</dbReference>
<reference evidence="2 3" key="1">
    <citation type="journal article" date="2019" name="Int. J. Syst. Evol. Microbiol.">
        <title>The Global Catalogue of Microorganisms (GCM) 10K type strain sequencing project: providing services to taxonomists for standard genome sequencing and annotation.</title>
        <authorList>
            <consortium name="The Broad Institute Genomics Platform"/>
            <consortium name="The Broad Institute Genome Sequencing Center for Infectious Disease"/>
            <person name="Wu L."/>
            <person name="Ma J."/>
        </authorList>
    </citation>
    <scope>NUCLEOTIDE SEQUENCE [LARGE SCALE GENOMIC DNA]</scope>
    <source>
        <strain evidence="2 3">DT55</strain>
    </source>
</reference>
<dbReference type="AlphaFoldDB" id="A0ABD5WY74"/>
<evidence type="ECO:0000313" key="2">
    <source>
        <dbReference type="EMBL" id="MFC7098365.1"/>
    </source>
</evidence>
<evidence type="ECO:0000256" key="1">
    <source>
        <dbReference type="SAM" id="MobiDB-lite"/>
    </source>
</evidence>
<comment type="caution">
    <text evidence="2">The sequence shown here is derived from an EMBL/GenBank/DDBJ whole genome shotgun (WGS) entry which is preliminary data.</text>
</comment>
<evidence type="ECO:0000313" key="3">
    <source>
        <dbReference type="Proteomes" id="UP001596388"/>
    </source>
</evidence>
<dbReference type="InterPro" id="IPR043821">
    <property type="entry name" value="DUF5799"/>
</dbReference>
<dbReference type="GeneID" id="79270711"/>
<dbReference type="Proteomes" id="UP001596388">
    <property type="component" value="Unassembled WGS sequence"/>
</dbReference>